<keyword evidence="1" id="KW-0472">Membrane</keyword>
<evidence type="ECO:0000313" key="3">
    <source>
        <dbReference type="Proteomes" id="UP000182771"/>
    </source>
</evidence>
<proteinExistence type="predicted"/>
<feature type="transmembrane region" description="Helical" evidence="1">
    <location>
        <begin position="7"/>
        <end position="25"/>
    </location>
</feature>
<dbReference type="InterPro" id="IPR021257">
    <property type="entry name" value="DUF2809"/>
</dbReference>
<evidence type="ECO:0008006" key="4">
    <source>
        <dbReference type="Google" id="ProtNLM"/>
    </source>
</evidence>
<feature type="transmembrane region" description="Helical" evidence="1">
    <location>
        <begin position="97"/>
        <end position="117"/>
    </location>
</feature>
<reference evidence="2 3" key="1">
    <citation type="submission" date="2016-10" db="EMBL/GenBank/DDBJ databases">
        <authorList>
            <person name="Varghese N."/>
            <person name="Submissions S."/>
        </authorList>
    </citation>
    <scope>NUCLEOTIDE SEQUENCE [LARGE SCALE GENOMIC DNA]</scope>
    <source>
        <strain evidence="2 3">DSM 11449</strain>
    </source>
</reference>
<dbReference type="OrthoDB" id="5360192at2"/>
<accession>A0A1H2RS81</accession>
<dbReference type="AlphaFoldDB" id="A0A1H2RS81"/>
<gene>
    <name evidence="2" type="ORF">SAMN05444420_101566</name>
</gene>
<evidence type="ECO:0000256" key="1">
    <source>
        <dbReference type="SAM" id="Phobius"/>
    </source>
</evidence>
<protein>
    <recommendedName>
        <fullName evidence="4">DUF2809 domain-containing protein</fullName>
    </recommendedName>
</protein>
<dbReference type="Proteomes" id="UP000182771">
    <property type="component" value="Unassembled WGS sequence"/>
</dbReference>
<feature type="transmembrane region" description="Helical" evidence="1">
    <location>
        <begin position="31"/>
        <end position="48"/>
    </location>
</feature>
<dbReference type="GeneID" id="85017579"/>
<feature type="transmembrane region" description="Helical" evidence="1">
    <location>
        <begin position="60"/>
        <end position="77"/>
    </location>
</feature>
<comment type="caution">
    <text evidence="2">The sequence shown here is derived from an EMBL/GenBank/DDBJ whole genome shotgun (WGS) entry which is preliminary data.</text>
</comment>
<organism evidence="2 3">
    <name type="scientific">Capnocytophaga granulosa</name>
    <dbReference type="NCBI Taxonomy" id="45242"/>
    <lineage>
        <taxon>Bacteria</taxon>
        <taxon>Pseudomonadati</taxon>
        <taxon>Bacteroidota</taxon>
        <taxon>Flavobacteriia</taxon>
        <taxon>Flavobacteriales</taxon>
        <taxon>Flavobacteriaceae</taxon>
        <taxon>Capnocytophaga</taxon>
    </lineage>
</organism>
<evidence type="ECO:0000313" key="2">
    <source>
        <dbReference type="EMBL" id="SDW22342.1"/>
    </source>
</evidence>
<keyword evidence="3" id="KW-1185">Reference proteome</keyword>
<sequence>MKFNSKYFFAALIIFLVEVAIATLFKSVSFVRAYLGDILVVILIYCFIRAFFRIKNTKKLLIGIFCFAVFVEILQYFKLATFFGFGKGTLGYILLGNYFSFEDILCYATGCFLVFIFDK</sequence>
<dbReference type="RefSeq" id="WP_016419813.1">
    <property type="nucleotide sequence ID" value="NZ_CBDFAJ010000009.1"/>
</dbReference>
<dbReference type="EMBL" id="FNND01000001">
    <property type="protein sequence ID" value="SDW22342.1"/>
    <property type="molecule type" value="Genomic_DNA"/>
</dbReference>
<dbReference type="Pfam" id="PF10990">
    <property type="entry name" value="DUF2809"/>
    <property type="match status" value="1"/>
</dbReference>
<keyword evidence="1" id="KW-0812">Transmembrane</keyword>
<keyword evidence="1" id="KW-1133">Transmembrane helix</keyword>
<name>A0A1H2RS81_9FLAO</name>